<sequence>MKFIKSNMILIIIIILWFIASESNIWSEYVLPSPQKVLKTFYIETINGNLIKNIYVSLLRVLTGFSIAFILAFVFGMILGTKPQIFIYFKNIIEFMRNIPPISLIAILILWFGIGEKSKIIIIVLASFFPILINIREGIFSVDKKLLEVGYSLNFSKFKIFFCIILPSALPEILAGMKIGLGYSFRAIIGAEMIAASSGLGYMILDAQQLSRSDKVIVGIITIGILGYLLDRIFYYFIRKFTFYNTEGVNIDN</sequence>
<feature type="transmembrane region" description="Helical" evidence="7">
    <location>
        <begin position="217"/>
        <end position="238"/>
    </location>
</feature>
<evidence type="ECO:0000256" key="4">
    <source>
        <dbReference type="ARBA" id="ARBA00022692"/>
    </source>
</evidence>
<evidence type="ECO:0000256" key="7">
    <source>
        <dbReference type="RuleBase" id="RU363032"/>
    </source>
</evidence>
<evidence type="ECO:0000259" key="8">
    <source>
        <dbReference type="PROSITE" id="PS50928"/>
    </source>
</evidence>
<feature type="transmembrane region" description="Helical" evidence="7">
    <location>
        <begin position="95"/>
        <end position="114"/>
    </location>
</feature>
<feature type="transmembrane region" description="Helical" evidence="7">
    <location>
        <begin position="54"/>
        <end position="75"/>
    </location>
</feature>
<dbReference type="PROSITE" id="PS50928">
    <property type="entry name" value="ABC_TM1"/>
    <property type="match status" value="1"/>
</dbReference>
<dbReference type="PANTHER" id="PTHR30151">
    <property type="entry name" value="ALKANE SULFONATE ABC TRANSPORTER-RELATED, MEMBRANE SUBUNIT"/>
    <property type="match status" value="1"/>
</dbReference>
<evidence type="ECO:0000313" key="10">
    <source>
        <dbReference type="Proteomes" id="UP000325116"/>
    </source>
</evidence>
<dbReference type="AlphaFoldDB" id="A0A5C8CIU7"/>
<dbReference type="InterPro" id="IPR000515">
    <property type="entry name" value="MetI-like"/>
</dbReference>
<keyword evidence="4 7" id="KW-0812">Transmembrane</keyword>
<evidence type="ECO:0000256" key="3">
    <source>
        <dbReference type="ARBA" id="ARBA00022475"/>
    </source>
</evidence>
<organism evidence="9 10">
    <name type="scientific">Brachyspira aalborgi</name>
    <dbReference type="NCBI Taxonomy" id="29522"/>
    <lineage>
        <taxon>Bacteria</taxon>
        <taxon>Pseudomonadati</taxon>
        <taxon>Spirochaetota</taxon>
        <taxon>Spirochaetia</taxon>
        <taxon>Brachyspirales</taxon>
        <taxon>Brachyspiraceae</taxon>
        <taxon>Brachyspira</taxon>
    </lineage>
</organism>
<feature type="transmembrane region" description="Helical" evidence="7">
    <location>
        <begin position="160"/>
        <end position="177"/>
    </location>
</feature>
<dbReference type="Gene3D" id="1.10.3720.10">
    <property type="entry name" value="MetI-like"/>
    <property type="match status" value="1"/>
</dbReference>
<keyword evidence="2 7" id="KW-0813">Transport</keyword>
<feature type="transmembrane region" description="Helical" evidence="7">
    <location>
        <begin position="120"/>
        <end position="139"/>
    </location>
</feature>
<feature type="transmembrane region" description="Helical" evidence="7">
    <location>
        <begin position="183"/>
        <end position="205"/>
    </location>
</feature>
<dbReference type="GO" id="GO:0042918">
    <property type="term" value="P:alkanesulfonate transmembrane transport"/>
    <property type="evidence" value="ECO:0007669"/>
    <property type="project" value="UniProtKB-ARBA"/>
</dbReference>
<dbReference type="Proteomes" id="UP000325116">
    <property type="component" value="Unassembled WGS sequence"/>
</dbReference>
<dbReference type="CDD" id="cd06261">
    <property type="entry name" value="TM_PBP2"/>
    <property type="match status" value="1"/>
</dbReference>
<keyword evidence="3" id="KW-1003">Cell membrane</keyword>
<evidence type="ECO:0000256" key="2">
    <source>
        <dbReference type="ARBA" id="ARBA00022448"/>
    </source>
</evidence>
<accession>A0A5C8CIU7</accession>
<dbReference type="RefSeq" id="WP_147757859.1">
    <property type="nucleotide sequence ID" value="NZ_SAXT01000003.1"/>
</dbReference>
<feature type="domain" description="ABC transmembrane type-1" evidence="8">
    <location>
        <begin position="54"/>
        <end position="234"/>
    </location>
</feature>
<name>A0A5C8CIU7_9SPIR</name>
<comment type="caution">
    <text evidence="9">The sequence shown here is derived from an EMBL/GenBank/DDBJ whole genome shotgun (WGS) entry which is preliminary data.</text>
</comment>
<dbReference type="InterPro" id="IPR035906">
    <property type="entry name" value="MetI-like_sf"/>
</dbReference>
<gene>
    <name evidence="9" type="ORF">EPJ80_03005</name>
</gene>
<keyword evidence="6 7" id="KW-0472">Membrane</keyword>
<protein>
    <submittedName>
        <fullName evidence="9">ABC transporter permease</fullName>
    </submittedName>
</protein>
<dbReference type="EMBL" id="SAXT01000003">
    <property type="protein sequence ID" value="TXJ12593.1"/>
    <property type="molecule type" value="Genomic_DNA"/>
</dbReference>
<comment type="subcellular location">
    <subcellularLocation>
        <location evidence="1 7">Cell membrane</location>
        <topology evidence="1 7">Multi-pass membrane protein</topology>
    </subcellularLocation>
</comment>
<dbReference type="GO" id="GO:0005886">
    <property type="term" value="C:plasma membrane"/>
    <property type="evidence" value="ECO:0007669"/>
    <property type="project" value="UniProtKB-SubCell"/>
</dbReference>
<evidence type="ECO:0000256" key="1">
    <source>
        <dbReference type="ARBA" id="ARBA00004651"/>
    </source>
</evidence>
<comment type="similarity">
    <text evidence="7">Belongs to the binding-protein-dependent transport system permease family.</text>
</comment>
<dbReference type="Pfam" id="PF00528">
    <property type="entry name" value="BPD_transp_1"/>
    <property type="match status" value="1"/>
</dbReference>
<reference evidence="9 10" key="1">
    <citation type="journal article" date="1992" name="Lakartidningen">
        <title>[Penicillin V and not amoxicillin is the first choice preparation in acute otitis].</title>
        <authorList>
            <person name="Kamme C."/>
            <person name="Lundgren K."/>
            <person name="Prellner K."/>
        </authorList>
    </citation>
    <scope>NUCLEOTIDE SEQUENCE [LARGE SCALE GENOMIC DNA]</scope>
    <source>
        <strain evidence="9 10">W1</strain>
    </source>
</reference>
<evidence type="ECO:0000256" key="5">
    <source>
        <dbReference type="ARBA" id="ARBA00022989"/>
    </source>
</evidence>
<evidence type="ECO:0000313" key="9">
    <source>
        <dbReference type="EMBL" id="TXJ12593.1"/>
    </source>
</evidence>
<dbReference type="FunFam" id="1.10.3720.10:FF:000003">
    <property type="entry name" value="Aliphatic sulfonate ABC transporter permease"/>
    <property type="match status" value="1"/>
</dbReference>
<keyword evidence="5 7" id="KW-1133">Transmembrane helix</keyword>
<evidence type="ECO:0000256" key="6">
    <source>
        <dbReference type="ARBA" id="ARBA00023136"/>
    </source>
</evidence>
<proteinExistence type="inferred from homology"/>
<dbReference type="PANTHER" id="PTHR30151:SF0">
    <property type="entry name" value="ABC TRANSPORTER PERMEASE PROTEIN MJ0413-RELATED"/>
    <property type="match status" value="1"/>
</dbReference>
<dbReference type="SUPFAM" id="SSF161098">
    <property type="entry name" value="MetI-like"/>
    <property type="match status" value="1"/>
</dbReference>